<organism evidence="7 8">
    <name type="scientific">Limnobacter thiooxidans</name>
    <dbReference type="NCBI Taxonomy" id="131080"/>
    <lineage>
        <taxon>Bacteria</taxon>
        <taxon>Pseudomonadati</taxon>
        <taxon>Pseudomonadota</taxon>
        <taxon>Betaproteobacteria</taxon>
        <taxon>Burkholderiales</taxon>
        <taxon>Burkholderiaceae</taxon>
        <taxon>Limnobacter</taxon>
    </lineage>
</organism>
<dbReference type="SUPFAM" id="SSF52283">
    <property type="entry name" value="Formate/glycerate dehydrogenase catalytic domain-like"/>
    <property type="match status" value="1"/>
</dbReference>
<dbReference type="InterPro" id="IPR036291">
    <property type="entry name" value="NAD(P)-bd_dom_sf"/>
</dbReference>
<feature type="domain" description="D-isomer specific 2-hydroxyacid dehydrogenase NAD-binding" evidence="6">
    <location>
        <begin position="104"/>
        <end position="283"/>
    </location>
</feature>
<dbReference type="PANTHER" id="PTHR43761:SF1">
    <property type="entry name" value="D-ISOMER SPECIFIC 2-HYDROXYACID DEHYDROGENASE CATALYTIC DOMAIN-CONTAINING PROTEIN-RELATED"/>
    <property type="match status" value="1"/>
</dbReference>
<evidence type="ECO:0000256" key="1">
    <source>
        <dbReference type="ARBA" id="ARBA00005854"/>
    </source>
</evidence>
<feature type="domain" description="D-isomer specific 2-hydroxyacid dehydrogenase catalytic" evidence="5">
    <location>
        <begin position="29"/>
        <end position="307"/>
    </location>
</feature>
<evidence type="ECO:0000313" key="8">
    <source>
        <dbReference type="Proteomes" id="UP001329151"/>
    </source>
</evidence>
<dbReference type="SUPFAM" id="SSF51735">
    <property type="entry name" value="NAD(P)-binding Rossmann-fold domains"/>
    <property type="match status" value="1"/>
</dbReference>
<keyword evidence="8" id="KW-1185">Reference proteome</keyword>
<dbReference type="PANTHER" id="PTHR43761">
    <property type="entry name" value="D-ISOMER SPECIFIC 2-HYDROXYACID DEHYDROGENASE FAMILY PROTEIN (AFU_ORTHOLOGUE AFUA_1G13630)"/>
    <property type="match status" value="1"/>
</dbReference>
<dbReference type="GO" id="GO:0051287">
    <property type="term" value="F:NAD binding"/>
    <property type="evidence" value="ECO:0007669"/>
    <property type="project" value="InterPro"/>
</dbReference>
<keyword evidence="2 4" id="KW-0560">Oxidoreductase</keyword>
<proteinExistence type="inferred from homology"/>
<gene>
    <name evidence="7" type="ORF">RGQ30_26670</name>
</gene>
<accession>A0AA86J3M9</accession>
<dbReference type="InterPro" id="IPR006140">
    <property type="entry name" value="D-isomer_DH_NAD-bd"/>
</dbReference>
<evidence type="ECO:0000313" key="7">
    <source>
        <dbReference type="EMBL" id="BET27166.1"/>
    </source>
</evidence>
<evidence type="ECO:0000259" key="5">
    <source>
        <dbReference type="Pfam" id="PF00389"/>
    </source>
</evidence>
<dbReference type="Pfam" id="PF02826">
    <property type="entry name" value="2-Hacid_dh_C"/>
    <property type="match status" value="1"/>
</dbReference>
<dbReference type="GO" id="GO:0016616">
    <property type="term" value="F:oxidoreductase activity, acting on the CH-OH group of donors, NAD or NADP as acceptor"/>
    <property type="evidence" value="ECO:0007669"/>
    <property type="project" value="InterPro"/>
</dbReference>
<protein>
    <submittedName>
        <fullName evidence="7">2-hydroxyacid dehydrogenase</fullName>
    </submittedName>
</protein>
<evidence type="ECO:0000256" key="2">
    <source>
        <dbReference type="ARBA" id="ARBA00023002"/>
    </source>
</evidence>
<evidence type="ECO:0000256" key="4">
    <source>
        <dbReference type="RuleBase" id="RU003719"/>
    </source>
</evidence>
<dbReference type="AlphaFoldDB" id="A0AA86J3M9"/>
<dbReference type="EMBL" id="AP028947">
    <property type="protein sequence ID" value="BET27166.1"/>
    <property type="molecule type" value="Genomic_DNA"/>
</dbReference>
<dbReference type="InterPro" id="IPR006139">
    <property type="entry name" value="D-isomer_2_OHA_DH_cat_dom"/>
</dbReference>
<dbReference type="RefSeq" id="WP_130557728.1">
    <property type="nucleotide sequence ID" value="NZ_AP028947.1"/>
</dbReference>
<dbReference type="Proteomes" id="UP001329151">
    <property type="component" value="Chromosome"/>
</dbReference>
<evidence type="ECO:0000256" key="3">
    <source>
        <dbReference type="ARBA" id="ARBA00023027"/>
    </source>
</evidence>
<keyword evidence="3" id="KW-0520">NAD</keyword>
<name>A0AA86J3M9_9BURK</name>
<reference evidence="7 8" key="1">
    <citation type="submission" date="2023-10" db="EMBL/GenBank/DDBJ databases">
        <title>Complete Genome Sequence of Limnobacter thiooxidans CS-K2T, Isolated from freshwater lake sediments in Bavaria, Germany.</title>
        <authorList>
            <person name="Naruki M."/>
            <person name="Watanabe A."/>
            <person name="Warashina T."/>
            <person name="Morita T."/>
            <person name="Arakawa K."/>
        </authorList>
    </citation>
    <scope>NUCLEOTIDE SEQUENCE [LARGE SCALE GENOMIC DNA]</scope>
    <source>
        <strain evidence="7 8">CS-K2</strain>
    </source>
</reference>
<dbReference type="Pfam" id="PF00389">
    <property type="entry name" value="2-Hacid_dh"/>
    <property type="match status" value="1"/>
</dbReference>
<evidence type="ECO:0000259" key="6">
    <source>
        <dbReference type="Pfam" id="PF02826"/>
    </source>
</evidence>
<sequence>MNIVWLESETVRTPLPRPECAHTWTEYPFTTADMLKERIKDAEILIINKVKIGPVELGYAPKLKMIQLVATGTDNVDKVACAERGIKVSNVINYGPESVAEHAMACILQLTRRVPEWQSQVHDGTWSASRFFCLHTLPMRGLHTQTLGVLGSGAIGGKLIEFAKAFGMTVLHIERQGVATPRDGYVTFEHGLAHSDVLSLHCPLNDQTRGLIGPDTLPKMKKGAILINTARGGLVQFEALKQAIESGHLGGAALDVLDVEPPPRDHLMVQWHHPRCIITPHVAWGTESSQANAGRLAVKHVDEFIAEHL</sequence>
<dbReference type="InterPro" id="IPR050418">
    <property type="entry name" value="D-iso_2-hydroxyacid_DH_PdxB"/>
</dbReference>
<dbReference type="KEGG" id="lto:RGQ30_26670"/>
<dbReference type="Gene3D" id="3.40.50.720">
    <property type="entry name" value="NAD(P)-binding Rossmann-like Domain"/>
    <property type="match status" value="2"/>
</dbReference>
<comment type="similarity">
    <text evidence="1 4">Belongs to the D-isomer specific 2-hydroxyacid dehydrogenase family.</text>
</comment>